<keyword evidence="4" id="KW-1185">Reference proteome</keyword>
<dbReference type="InterPro" id="IPR036953">
    <property type="entry name" value="GreA/GreB_C_sf"/>
</dbReference>
<dbReference type="Proteomes" id="UP000184251">
    <property type="component" value="Unassembled WGS sequence"/>
</dbReference>
<gene>
    <name evidence="3" type="ORF">SAMN02746064_02095</name>
</gene>
<evidence type="ECO:0000259" key="2">
    <source>
        <dbReference type="Pfam" id="PF14760"/>
    </source>
</evidence>
<dbReference type="InterPro" id="IPR029462">
    <property type="entry name" value="Rnk_N"/>
</dbReference>
<proteinExistence type="predicted"/>
<dbReference type="NCBIfam" id="NF004396">
    <property type="entry name" value="PRK05753.1"/>
    <property type="match status" value="1"/>
</dbReference>
<dbReference type="OrthoDB" id="192847at2"/>
<dbReference type="STRING" id="1120975.SAMN02746064_02095"/>
<accession>A0A1M4ZMS1</accession>
<dbReference type="RefSeq" id="WP_073271825.1">
    <property type="nucleotide sequence ID" value="NZ_FQTU01000018.1"/>
</dbReference>
<dbReference type="InterPro" id="IPR001437">
    <property type="entry name" value="Tscrpt_elong_fac_GreA/B_C"/>
</dbReference>
<keyword evidence="3" id="KW-0648">Protein biosynthesis</keyword>
<evidence type="ECO:0000259" key="1">
    <source>
        <dbReference type="Pfam" id="PF01272"/>
    </source>
</evidence>
<dbReference type="Pfam" id="PF14760">
    <property type="entry name" value="Rnk_N"/>
    <property type="match status" value="1"/>
</dbReference>
<dbReference type="GO" id="GO:0070063">
    <property type="term" value="F:RNA polymerase binding"/>
    <property type="evidence" value="ECO:0007669"/>
    <property type="project" value="InterPro"/>
</dbReference>
<sequence length="138" mass="15474">MSRNIYITEKDKNRILEHISHQREFGGGNKSNLDELERELGRATVVDSKDVPPDIVTMNTVVQVSYIDEPDDIEEYTLVYPKDADVMENKISILAPIGTALIGFKEGSDISWKTPGGIVEMVIKKILYQPEASGDYES</sequence>
<dbReference type="GO" id="GO:0032784">
    <property type="term" value="P:regulation of DNA-templated transcription elongation"/>
    <property type="evidence" value="ECO:0007669"/>
    <property type="project" value="InterPro"/>
</dbReference>
<dbReference type="PANTHER" id="PTHR30437:SF5">
    <property type="entry name" value="REGULATOR OF NUCLEOSIDE DIPHOSPHATE KINASE"/>
    <property type="match status" value="1"/>
</dbReference>
<keyword evidence="3" id="KW-0251">Elongation factor</keyword>
<name>A0A1M4ZMS1_9FIRM</name>
<dbReference type="AlphaFoldDB" id="A0A1M4ZMS1"/>
<dbReference type="EMBL" id="FQTU01000018">
    <property type="protein sequence ID" value="SHF19301.1"/>
    <property type="molecule type" value="Genomic_DNA"/>
</dbReference>
<dbReference type="PANTHER" id="PTHR30437">
    <property type="entry name" value="TRANSCRIPTION ELONGATION FACTOR GREA"/>
    <property type="match status" value="1"/>
</dbReference>
<feature type="domain" description="Regulator of nucleoside diphosphate kinase N-terminal" evidence="2">
    <location>
        <begin position="3"/>
        <end position="46"/>
    </location>
</feature>
<dbReference type="Gene3D" id="3.10.50.30">
    <property type="entry name" value="Transcription elongation factor, GreA/GreB, C-terminal domain"/>
    <property type="match status" value="1"/>
</dbReference>
<dbReference type="GO" id="GO:0003677">
    <property type="term" value="F:DNA binding"/>
    <property type="evidence" value="ECO:0007669"/>
    <property type="project" value="InterPro"/>
</dbReference>
<evidence type="ECO:0000313" key="3">
    <source>
        <dbReference type="EMBL" id="SHF19301.1"/>
    </source>
</evidence>
<dbReference type="GO" id="GO:0006354">
    <property type="term" value="P:DNA-templated transcription elongation"/>
    <property type="evidence" value="ECO:0007669"/>
    <property type="project" value="TreeGrafter"/>
</dbReference>
<organism evidence="3 4">
    <name type="scientific">Alkalibacter saccharofermentans DSM 14828</name>
    <dbReference type="NCBI Taxonomy" id="1120975"/>
    <lineage>
        <taxon>Bacteria</taxon>
        <taxon>Bacillati</taxon>
        <taxon>Bacillota</taxon>
        <taxon>Clostridia</taxon>
        <taxon>Eubacteriales</taxon>
        <taxon>Eubacteriaceae</taxon>
        <taxon>Alkalibacter</taxon>
    </lineage>
</organism>
<dbReference type="InterPro" id="IPR023459">
    <property type="entry name" value="Tscrpt_elong_fac_GreA/B_fam"/>
</dbReference>
<evidence type="ECO:0000313" key="4">
    <source>
        <dbReference type="Proteomes" id="UP000184251"/>
    </source>
</evidence>
<feature type="domain" description="Transcription elongation factor GreA/GreB C-terminal" evidence="1">
    <location>
        <begin position="53"/>
        <end position="128"/>
    </location>
</feature>
<dbReference type="Pfam" id="PF01272">
    <property type="entry name" value="GreA_GreB"/>
    <property type="match status" value="1"/>
</dbReference>
<reference evidence="3 4" key="1">
    <citation type="submission" date="2016-11" db="EMBL/GenBank/DDBJ databases">
        <authorList>
            <person name="Jaros S."/>
            <person name="Januszkiewicz K."/>
            <person name="Wedrychowicz H."/>
        </authorList>
    </citation>
    <scope>NUCLEOTIDE SEQUENCE [LARGE SCALE GENOMIC DNA]</scope>
    <source>
        <strain evidence="3 4">DSM 14828</strain>
    </source>
</reference>
<dbReference type="SUPFAM" id="SSF54534">
    <property type="entry name" value="FKBP-like"/>
    <property type="match status" value="1"/>
</dbReference>
<dbReference type="GO" id="GO:0003746">
    <property type="term" value="F:translation elongation factor activity"/>
    <property type="evidence" value="ECO:0007669"/>
    <property type="project" value="UniProtKB-KW"/>
</dbReference>
<protein>
    <submittedName>
        <fullName evidence="3">GreA/GreB family elongation factor</fullName>
    </submittedName>
</protein>